<evidence type="ECO:0000256" key="5">
    <source>
        <dbReference type="ARBA" id="ARBA00023163"/>
    </source>
</evidence>
<name>A0A927UEK3_9FIRM</name>
<dbReference type="Gene3D" id="1.10.1740.10">
    <property type="match status" value="1"/>
</dbReference>
<protein>
    <submittedName>
        <fullName evidence="7">Sigma-70 family RNA polymerase sigma factor</fullName>
    </submittedName>
</protein>
<dbReference type="NCBIfam" id="TIGR02937">
    <property type="entry name" value="sigma70-ECF"/>
    <property type="match status" value="1"/>
</dbReference>
<dbReference type="InterPro" id="IPR036388">
    <property type="entry name" value="WH-like_DNA-bd_sf"/>
</dbReference>
<dbReference type="InterPro" id="IPR013325">
    <property type="entry name" value="RNA_pol_sigma_r2"/>
</dbReference>
<comment type="similarity">
    <text evidence="1">Belongs to the sigma-70 factor family. ECF subfamily.</text>
</comment>
<dbReference type="Pfam" id="PF04542">
    <property type="entry name" value="Sigma70_r2"/>
    <property type="match status" value="1"/>
</dbReference>
<dbReference type="InterPro" id="IPR014284">
    <property type="entry name" value="RNA_pol_sigma-70_dom"/>
</dbReference>
<evidence type="ECO:0000313" key="8">
    <source>
        <dbReference type="Proteomes" id="UP000766246"/>
    </source>
</evidence>
<dbReference type="InterPro" id="IPR007627">
    <property type="entry name" value="RNA_pol_sigma70_r2"/>
</dbReference>
<comment type="caution">
    <text evidence="7">The sequence shown here is derived from an EMBL/GenBank/DDBJ whole genome shotgun (WGS) entry which is preliminary data.</text>
</comment>
<dbReference type="EMBL" id="SVER01000060">
    <property type="protein sequence ID" value="MBE5920899.1"/>
    <property type="molecule type" value="Genomic_DNA"/>
</dbReference>
<evidence type="ECO:0000256" key="2">
    <source>
        <dbReference type="ARBA" id="ARBA00023015"/>
    </source>
</evidence>
<dbReference type="PANTHER" id="PTHR43133">
    <property type="entry name" value="RNA POLYMERASE ECF-TYPE SIGMA FACTO"/>
    <property type="match status" value="1"/>
</dbReference>
<evidence type="ECO:0000256" key="4">
    <source>
        <dbReference type="ARBA" id="ARBA00023125"/>
    </source>
</evidence>
<gene>
    <name evidence="7" type="ORF">E7272_13810</name>
</gene>
<keyword evidence="2" id="KW-0805">Transcription regulation</keyword>
<evidence type="ECO:0000259" key="6">
    <source>
        <dbReference type="Pfam" id="PF04542"/>
    </source>
</evidence>
<reference evidence="7" key="1">
    <citation type="submission" date="2019-04" db="EMBL/GenBank/DDBJ databases">
        <title>Evolution of Biomass-Degrading Anaerobic Consortia Revealed by Metagenomics.</title>
        <authorList>
            <person name="Peng X."/>
        </authorList>
    </citation>
    <scope>NUCLEOTIDE SEQUENCE</scope>
    <source>
        <strain evidence="7">SIG311</strain>
    </source>
</reference>
<proteinExistence type="inferred from homology"/>
<keyword evidence="5" id="KW-0804">Transcription</keyword>
<accession>A0A927UEK3</accession>
<dbReference type="Gene3D" id="1.10.10.10">
    <property type="entry name" value="Winged helix-like DNA-binding domain superfamily/Winged helix DNA-binding domain"/>
    <property type="match status" value="1"/>
</dbReference>
<keyword evidence="3" id="KW-0731">Sigma factor</keyword>
<keyword evidence="4" id="KW-0238">DNA-binding</keyword>
<dbReference type="SUPFAM" id="SSF88659">
    <property type="entry name" value="Sigma3 and sigma4 domains of RNA polymerase sigma factors"/>
    <property type="match status" value="1"/>
</dbReference>
<evidence type="ECO:0000256" key="3">
    <source>
        <dbReference type="ARBA" id="ARBA00023082"/>
    </source>
</evidence>
<organism evidence="7 8">
    <name type="scientific">Pseudobutyrivibrio ruminis</name>
    <dbReference type="NCBI Taxonomy" id="46206"/>
    <lineage>
        <taxon>Bacteria</taxon>
        <taxon>Bacillati</taxon>
        <taxon>Bacillota</taxon>
        <taxon>Clostridia</taxon>
        <taxon>Lachnospirales</taxon>
        <taxon>Lachnospiraceae</taxon>
        <taxon>Pseudobutyrivibrio</taxon>
    </lineage>
</organism>
<dbReference type="InterPro" id="IPR039425">
    <property type="entry name" value="RNA_pol_sigma-70-like"/>
</dbReference>
<dbReference type="PANTHER" id="PTHR43133:SF8">
    <property type="entry name" value="RNA POLYMERASE SIGMA FACTOR HI_1459-RELATED"/>
    <property type="match status" value="1"/>
</dbReference>
<dbReference type="Proteomes" id="UP000766246">
    <property type="component" value="Unassembled WGS sequence"/>
</dbReference>
<evidence type="ECO:0000256" key="1">
    <source>
        <dbReference type="ARBA" id="ARBA00010641"/>
    </source>
</evidence>
<feature type="domain" description="RNA polymerase sigma-70 region 2" evidence="6">
    <location>
        <begin position="26"/>
        <end position="85"/>
    </location>
</feature>
<dbReference type="InterPro" id="IPR013324">
    <property type="entry name" value="RNA_pol_sigma_r3/r4-like"/>
</dbReference>
<dbReference type="SUPFAM" id="SSF88946">
    <property type="entry name" value="Sigma2 domain of RNA polymerase sigma factors"/>
    <property type="match status" value="1"/>
</dbReference>
<dbReference type="AlphaFoldDB" id="A0A927UEK3"/>
<dbReference type="GO" id="GO:0006352">
    <property type="term" value="P:DNA-templated transcription initiation"/>
    <property type="evidence" value="ECO:0007669"/>
    <property type="project" value="InterPro"/>
</dbReference>
<sequence length="187" mass="21796">MRDEEIIDLYFRRDEMAIAETDNKYGNYCEKIAGNILRDDLDVEECVNDTYLKTWNKIPPTRPKIFKAFLAKITRELAFDRYRSLTSKKRGNGVIEEVLEELEECIPDHSDVEQEILGSELAVIVRDFVNSLSEKEAFIFLSRYFYAEDLSSISKKFDMSKNNVSVTLGRLRRKLQNELVKEGYLAS</sequence>
<evidence type="ECO:0000313" key="7">
    <source>
        <dbReference type="EMBL" id="MBE5920899.1"/>
    </source>
</evidence>
<dbReference type="GO" id="GO:0016987">
    <property type="term" value="F:sigma factor activity"/>
    <property type="evidence" value="ECO:0007669"/>
    <property type="project" value="UniProtKB-KW"/>
</dbReference>
<dbReference type="GO" id="GO:0003677">
    <property type="term" value="F:DNA binding"/>
    <property type="evidence" value="ECO:0007669"/>
    <property type="project" value="UniProtKB-KW"/>
</dbReference>